<comment type="caution">
    <text evidence="9">The sequence shown here is derived from an EMBL/GenBank/DDBJ whole genome shotgun (WGS) entry which is preliminary data.</text>
</comment>
<dbReference type="EC" id="6.5.1.4" evidence="5 6"/>
<dbReference type="AlphaFoldDB" id="A0A2S5CMK7"/>
<dbReference type="PANTHER" id="PTHR11096:SF0">
    <property type="entry name" value="RNA 3'-TERMINAL PHOSPHATE CYCLASE"/>
    <property type="match status" value="1"/>
</dbReference>
<protein>
    <recommendedName>
        <fullName evidence="5 6">RNA 3'-terminal phosphate cyclase</fullName>
        <shortName evidence="5">RNA cyclase</shortName>
        <shortName evidence="5">RNA-3'-phosphate cyclase</shortName>
        <ecNumber evidence="5 6">6.5.1.4</ecNumber>
    </recommendedName>
</protein>
<keyword evidence="5" id="KW-0963">Cytoplasm</keyword>
<dbReference type="InterPro" id="IPR013792">
    <property type="entry name" value="RNA3'P_cycl/enolpyr_Trfase_a/b"/>
</dbReference>
<evidence type="ECO:0000256" key="4">
    <source>
        <dbReference type="ARBA" id="ARBA00024481"/>
    </source>
</evidence>
<comment type="catalytic activity">
    <reaction evidence="4 5">
        <text>a 3'-end 3'-phospho-ribonucleotide-RNA + ATP = a 3'-end 2',3'-cyclophospho-ribonucleotide-RNA + AMP + diphosphate</text>
        <dbReference type="Rhea" id="RHEA:23976"/>
        <dbReference type="Rhea" id="RHEA-COMP:10463"/>
        <dbReference type="Rhea" id="RHEA-COMP:10464"/>
        <dbReference type="ChEBI" id="CHEBI:30616"/>
        <dbReference type="ChEBI" id="CHEBI:33019"/>
        <dbReference type="ChEBI" id="CHEBI:83062"/>
        <dbReference type="ChEBI" id="CHEBI:83064"/>
        <dbReference type="ChEBI" id="CHEBI:456215"/>
        <dbReference type="EC" id="6.5.1.4"/>
    </reaction>
</comment>
<dbReference type="GO" id="GO:0006396">
    <property type="term" value="P:RNA processing"/>
    <property type="evidence" value="ECO:0007669"/>
    <property type="project" value="UniProtKB-UniRule"/>
</dbReference>
<dbReference type="InterPro" id="IPR023797">
    <property type="entry name" value="RNA3'_phos_cyclase_dom"/>
</dbReference>
<evidence type="ECO:0000256" key="6">
    <source>
        <dbReference type="NCBIfam" id="TIGR03399"/>
    </source>
</evidence>
<keyword evidence="5" id="KW-0067">ATP-binding</keyword>
<feature type="binding site" evidence="5">
    <location>
        <begin position="287"/>
        <end position="291"/>
    </location>
    <ligand>
        <name>ATP</name>
        <dbReference type="ChEBI" id="CHEBI:30616"/>
    </ligand>
</feature>
<organism evidence="9 10">
    <name type="scientific">Methylovulum psychrotolerans</name>
    <dbReference type="NCBI Taxonomy" id="1704499"/>
    <lineage>
        <taxon>Bacteria</taxon>
        <taxon>Pseudomonadati</taxon>
        <taxon>Pseudomonadota</taxon>
        <taxon>Gammaproteobacteria</taxon>
        <taxon>Methylococcales</taxon>
        <taxon>Methylococcaceae</taxon>
        <taxon>Methylovulum</taxon>
    </lineage>
</organism>
<dbReference type="GO" id="GO:0003963">
    <property type="term" value="F:RNA-3'-phosphate cyclase activity"/>
    <property type="evidence" value="ECO:0007669"/>
    <property type="project" value="UniProtKB-UniRule"/>
</dbReference>
<dbReference type="SUPFAM" id="SSF55205">
    <property type="entry name" value="EPT/RTPC-like"/>
    <property type="match status" value="1"/>
</dbReference>
<dbReference type="GO" id="GO:0005524">
    <property type="term" value="F:ATP binding"/>
    <property type="evidence" value="ECO:0007669"/>
    <property type="project" value="UniProtKB-KW"/>
</dbReference>
<dbReference type="InterPro" id="IPR017770">
    <property type="entry name" value="RNA3'_term_phos_cyc_type_1"/>
</dbReference>
<sequence>MSKVSEGIEIDGSQGEGGGQILRTALTLSACRGVPVHIRNIRQGRQNPGLMRQHLACVKAIADVCGAEVKGAFIGATALAFTPGPIRAGDYRFAVGTAGSSTLVFQTVLPALLMAGQPSRLTLVGGTHNPMAPSFDFIEQAFLPVLRQQGGEFTCQLHRYGFYPVGAGEWTVTVKPAAAYRRLCLETRGELVTAHARCLSAKIPGHIVVREKDRLLRRLKWPEESISTAQIDSLGPGNSVIVQMDYAHITELVASHGALNISAEKVADSAVDALRRYQSSSAPVGHYLADQLLLPLALGAGGSFITGKLTEHCRTNMNVIRQLLAVSIDAEEVAQGWRVTVDVNSQTRR</sequence>
<evidence type="ECO:0000259" key="8">
    <source>
        <dbReference type="Pfam" id="PF05189"/>
    </source>
</evidence>
<dbReference type="InterPro" id="IPR037136">
    <property type="entry name" value="RNA3'_phos_cyclase_dom_sf"/>
</dbReference>
<dbReference type="PANTHER" id="PTHR11096">
    <property type="entry name" value="RNA 3' TERMINAL PHOSPHATE CYCLASE"/>
    <property type="match status" value="1"/>
</dbReference>
<evidence type="ECO:0000256" key="1">
    <source>
        <dbReference type="ARBA" id="ARBA00009206"/>
    </source>
</evidence>
<evidence type="ECO:0000313" key="10">
    <source>
        <dbReference type="Proteomes" id="UP000237423"/>
    </source>
</evidence>
<accession>A0A2S5CMK7</accession>
<dbReference type="GO" id="GO:0005737">
    <property type="term" value="C:cytoplasm"/>
    <property type="evidence" value="ECO:0007669"/>
    <property type="project" value="UniProtKB-SubCell"/>
</dbReference>
<keyword evidence="3 5" id="KW-0547">Nucleotide-binding</keyword>
<dbReference type="RefSeq" id="WP_103974329.1">
    <property type="nucleotide sequence ID" value="NZ_PGFZ01000004.1"/>
</dbReference>
<dbReference type="InterPro" id="IPR036553">
    <property type="entry name" value="RPTC_insert"/>
</dbReference>
<evidence type="ECO:0000313" key="9">
    <source>
        <dbReference type="EMBL" id="POZ52041.1"/>
    </source>
</evidence>
<dbReference type="NCBIfam" id="TIGR03399">
    <property type="entry name" value="RNA_3prim_cycl"/>
    <property type="match status" value="1"/>
</dbReference>
<dbReference type="NCBIfam" id="NF003246">
    <property type="entry name" value="PRK04204.1-2"/>
    <property type="match status" value="1"/>
</dbReference>
<feature type="domain" description="RNA 3'-terminal phosphate cyclase" evidence="7">
    <location>
        <begin position="15"/>
        <end position="328"/>
    </location>
</feature>
<proteinExistence type="inferred from homology"/>
<dbReference type="SUPFAM" id="SSF52913">
    <property type="entry name" value="RNA 3'-terminal phosphate cyclase, RPTC, insert domain"/>
    <property type="match status" value="1"/>
</dbReference>
<dbReference type="EMBL" id="PGFZ01000004">
    <property type="protein sequence ID" value="POZ52041.1"/>
    <property type="molecule type" value="Genomic_DNA"/>
</dbReference>
<evidence type="ECO:0000259" key="7">
    <source>
        <dbReference type="Pfam" id="PF01137"/>
    </source>
</evidence>
<comment type="subcellular location">
    <subcellularLocation>
        <location evidence="5">Cytoplasm</location>
    </subcellularLocation>
</comment>
<feature type="domain" description="RNA 3'-terminal phosphate cyclase insert" evidence="8">
    <location>
        <begin position="187"/>
        <end position="277"/>
    </location>
</feature>
<gene>
    <name evidence="5" type="primary">rtcA</name>
    <name evidence="9" type="ORF">AADEFJLK_02262</name>
</gene>
<feature type="binding site" evidence="5">
    <location>
        <position position="106"/>
    </location>
    <ligand>
        <name>ATP</name>
        <dbReference type="ChEBI" id="CHEBI:30616"/>
    </ligand>
</feature>
<evidence type="ECO:0000256" key="5">
    <source>
        <dbReference type="HAMAP-Rule" id="MF_00200"/>
    </source>
</evidence>
<dbReference type="Pfam" id="PF05189">
    <property type="entry name" value="RTC_insert"/>
    <property type="match status" value="1"/>
</dbReference>
<keyword evidence="2 5" id="KW-0436">Ligase</keyword>
<dbReference type="HAMAP" id="MF_00200">
    <property type="entry name" value="RTC"/>
    <property type="match status" value="1"/>
</dbReference>
<dbReference type="Pfam" id="PF01137">
    <property type="entry name" value="RTC"/>
    <property type="match status" value="1"/>
</dbReference>
<dbReference type="InterPro" id="IPR013791">
    <property type="entry name" value="RNA3'-term_phos_cycl_insert"/>
</dbReference>
<name>A0A2S5CMK7_9GAMM</name>
<dbReference type="InterPro" id="IPR000228">
    <property type="entry name" value="RNA3'_term_phos_cyc"/>
</dbReference>
<dbReference type="Proteomes" id="UP000237423">
    <property type="component" value="Unassembled WGS sequence"/>
</dbReference>
<reference evidence="9 10" key="1">
    <citation type="submission" date="2017-11" db="EMBL/GenBank/DDBJ databases">
        <title>Draft Genome Sequence of Methylobacter psychrotolerans Sph1T, an Obligate Methanotroph from Low-Temperature Environments.</title>
        <authorList>
            <person name="Oshkin I.Y."/>
            <person name="Miroshnikov K."/>
            <person name="Belova S.E."/>
            <person name="Korzhenkov A."/>
            <person name="Toshchakov S.V."/>
            <person name="Dedysh S.N."/>
        </authorList>
    </citation>
    <scope>NUCLEOTIDE SEQUENCE [LARGE SCALE GENOMIC DNA]</scope>
    <source>
        <strain evidence="9 10">Sph1</strain>
    </source>
</reference>
<comment type="similarity">
    <text evidence="1 5">Belongs to the RNA 3'-terminal cyclase family. Type 1 subfamily.</text>
</comment>
<dbReference type="Gene3D" id="3.30.360.20">
    <property type="entry name" value="RNA 3'-terminal phosphate cyclase, insert domain"/>
    <property type="match status" value="1"/>
</dbReference>
<evidence type="ECO:0000256" key="2">
    <source>
        <dbReference type="ARBA" id="ARBA00022598"/>
    </source>
</evidence>
<comment type="function">
    <text evidence="5">Catalyzes the conversion of 3'-phosphate to a 2',3'-cyclic phosphodiester at the end of RNA. The mechanism of action of the enzyme occurs in 3 steps: (A) adenylation of the enzyme by ATP; (B) transfer of adenylate to an RNA-N3'P to produce RNA-N3'PP5'A; (C) and attack of the adjacent 2'-hydroxyl on the 3'-phosphorus in the diester linkage to produce the cyclic end product. The biological role of this enzyme is unknown but it is likely to function in some aspects of cellular RNA processing.</text>
</comment>
<evidence type="ECO:0000256" key="3">
    <source>
        <dbReference type="ARBA" id="ARBA00022741"/>
    </source>
</evidence>
<dbReference type="PIRSF" id="PIRSF005378">
    <property type="entry name" value="RNA3'_term_phos_cycl_euk"/>
    <property type="match status" value="1"/>
</dbReference>
<feature type="active site" description="Tele-AMP-histidine intermediate" evidence="5">
    <location>
        <position position="312"/>
    </location>
</feature>
<dbReference type="Gene3D" id="3.65.10.20">
    <property type="entry name" value="RNA 3'-terminal phosphate cyclase domain"/>
    <property type="match status" value="1"/>
</dbReference>